<evidence type="ECO:0000313" key="2">
    <source>
        <dbReference type="Proteomes" id="UP001367030"/>
    </source>
</evidence>
<name>A0ABU8XJV1_9BURK</name>
<comment type="caution">
    <text evidence="1">The sequence shown here is derived from an EMBL/GenBank/DDBJ whole genome shotgun (WGS) entry which is preliminary data.</text>
</comment>
<proteinExistence type="predicted"/>
<dbReference type="Pfam" id="PF15593">
    <property type="entry name" value="Imm42"/>
    <property type="match status" value="1"/>
</dbReference>
<accession>A0ABU8XJV1</accession>
<dbReference type="EMBL" id="JBBKZS010000047">
    <property type="protein sequence ID" value="MEJ8859981.1"/>
    <property type="molecule type" value="Genomic_DNA"/>
</dbReference>
<reference evidence="1 2" key="1">
    <citation type="submission" date="2024-03" db="EMBL/GenBank/DDBJ databases">
        <title>Novel species of the genus Variovorax.</title>
        <authorList>
            <person name="Liu Q."/>
            <person name="Xin Y.-H."/>
        </authorList>
    </citation>
    <scope>NUCLEOTIDE SEQUENCE [LARGE SCALE GENOMIC DNA]</scope>
    <source>
        <strain evidence="1 2">KACC 18901</strain>
    </source>
</reference>
<sequence>MLFGDPKNIAFFYEILHRQNNSHFAFGIFNIFIDDELLLNGGSNWTIDCIIRFFRSTKIIPKIDNAAIGKRELFNRACSTRGYLTHDSPKINSEYWSSNDPSILNEIEAHLNNIDAMRSDPPFGVELPMYSELIDKNIRIFFFLSEESEIIVYSRDSGETIHEKRVPKGTIGALIESLPEVI</sequence>
<keyword evidence="2" id="KW-1185">Reference proteome</keyword>
<gene>
    <name evidence="1" type="ORF">WKW79_35915</name>
</gene>
<dbReference type="RefSeq" id="WP_340340013.1">
    <property type="nucleotide sequence ID" value="NZ_JBBKZS010000047.1"/>
</dbReference>
<organism evidence="1 2">
    <name type="scientific">Variovorax robiniae</name>
    <dbReference type="NCBI Taxonomy" id="1836199"/>
    <lineage>
        <taxon>Bacteria</taxon>
        <taxon>Pseudomonadati</taxon>
        <taxon>Pseudomonadota</taxon>
        <taxon>Betaproteobacteria</taxon>
        <taxon>Burkholderiales</taxon>
        <taxon>Comamonadaceae</taxon>
        <taxon>Variovorax</taxon>
    </lineage>
</organism>
<dbReference type="Proteomes" id="UP001367030">
    <property type="component" value="Unassembled WGS sequence"/>
</dbReference>
<dbReference type="InterPro" id="IPR028958">
    <property type="entry name" value="Imm42"/>
</dbReference>
<evidence type="ECO:0000313" key="1">
    <source>
        <dbReference type="EMBL" id="MEJ8859981.1"/>
    </source>
</evidence>
<protein>
    <submittedName>
        <fullName evidence="1">Imm42 family immunity protein</fullName>
    </submittedName>
</protein>